<name>A8Q0D3_MALGO</name>
<dbReference type="GO" id="GO:0004115">
    <property type="term" value="F:3',5'-cyclic-AMP phosphodiesterase activity"/>
    <property type="evidence" value="ECO:0007669"/>
    <property type="project" value="InterPro"/>
</dbReference>
<dbReference type="EMBL" id="AAYY01000006">
    <property type="protein sequence ID" value="EDP43803.1"/>
    <property type="molecule type" value="Genomic_DNA"/>
</dbReference>
<reference evidence="1 2" key="1">
    <citation type="journal article" date="2007" name="Proc. Natl. Acad. Sci. U.S.A.">
        <title>Dandruff-associated Malassezia genomes reveal convergent and divergent virulence traits shared with plant and human fungal pathogens.</title>
        <authorList>
            <person name="Xu J."/>
            <person name="Saunders C.W."/>
            <person name="Hu P."/>
            <person name="Grant R.A."/>
            <person name="Boekhout T."/>
            <person name="Kuramae E.E."/>
            <person name="Kronstad J.W."/>
            <person name="Deangelis Y.M."/>
            <person name="Reeder N.L."/>
            <person name="Johnstone K.R."/>
            <person name="Leland M."/>
            <person name="Fieno A.M."/>
            <person name="Begley W.M."/>
            <person name="Sun Y."/>
            <person name="Lacey M.P."/>
            <person name="Chaudhary T."/>
            <person name="Keough T."/>
            <person name="Chu L."/>
            <person name="Sears R."/>
            <person name="Yuan B."/>
            <person name="Dawson T.L.Jr."/>
        </authorList>
    </citation>
    <scope>NUCLEOTIDE SEQUENCE [LARGE SCALE GENOMIC DNA]</scope>
    <source>
        <strain evidence="2">ATCC MYA-4612 / CBS 7966</strain>
    </source>
</reference>
<dbReference type="RefSeq" id="XP_001731017.1">
    <property type="nucleotide sequence ID" value="XM_001730965.1"/>
</dbReference>
<sequence length="248" mass="27576">MAFYHLRKMQAEQSLCIAPDIEVIPYPISHGPTRLAAGVSQFDEQILQAPRVEDCHCHMNGDFSRTVSTAFHFKNRRLDRDVLFLGDVEPDQIAGSNNNLTLWEAVAKRAAEGKLKAVFIECSFASEQPSHLLFGHLTPIYLYKELEALARCVCAARKQDESSLENSLRGLKCIVIHVKGMVLSADPSYSCCNPIPKTTSATSLPLPIPILQLIEKELHALESKGRLGVEFVMANRGQRIGTWMSTVL</sequence>
<dbReference type="Pfam" id="PF02112">
    <property type="entry name" value="PDEase_II"/>
    <property type="match status" value="1"/>
</dbReference>
<comment type="caution">
    <text evidence="1">The sequence shown here is derived from an EMBL/GenBank/DDBJ whole genome shotgun (WGS) entry which is preliminary data.</text>
</comment>
<dbReference type="PRINTS" id="PR00388">
    <property type="entry name" value="PDIESTERASE2"/>
</dbReference>
<dbReference type="GO" id="GO:0006198">
    <property type="term" value="P:cAMP catabolic process"/>
    <property type="evidence" value="ECO:0007669"/>
    <property type="project" value="InterPro"/>
</dbReference>
<evidence type="ECO:0000313" key="2">
    <source>
        <dbReference type="Proteomes" id="UP000008837"/>
    </source>
</evidence>
<dbReference type="AlphaFoldDB" id="A8Q0D3"/>
<dbReference type="GeneID" id="5855324"/>
<dbReference type="GO" id="GO:0047555">
    <property type="term" value="F:3',5'-cyclic-GMP phosphodiesterase activity"/>
    <property type="evidence" value="ECO:0007669"/>
    <property type="project" value="TreeGrafter"/>
</dbReference>
<dbReference type="InParanoid" id="A8Q0D3"/>
<dbReference type="VEuPathDB" id="FungiDB:MGL_2016"/>
<organism evidence="1 2">
    <name type="scientific">Malassezia globosa (strain ATCC MYA-4612 / CBS 7966)</name>
    <name type="common">Dandruff-associated fungus</name>
    <dbReference type="NCBI Taxonomy" id="425265"/>
    <lineage>
        <taxon>Eukaryota</taxon>
        <taxon>Fungi</taxon>
        <taxon>Dikarya</taxon>
        <taxon>Basidiomycota</taxon>
        <taxon>Ustilaginomycotina</taxon>
        <taxon>Malasseziomycetes</taxon>
        <taxon>Malasseziales</taxon>
        <taxon>Malasseziaceae</taxon>
        <taxon>Malassezia</taxon>
    </lineage>
</organism>
<dbReference type="OrthoDB" id="258495at2759"/>
<protein>
    <submittedName>
        <fullName evidence="1">Uncharacterized protein</fullName>
    </submittedName>
</protein>
<dbReference type="GO" id="GO:1902660">
    <property type="term" value="P:negative regulation of glucose mediated signaling pathway"/>
    <property type="evidence" value="ECO:0007669"/>
    <property type="project" value="TreeGrafter"/>
</dbReference>
<gene>
    <name evidence="1" type="ORF">MGL_2016</name>
</gene>
<dbReference type="Proteomes" id="UP000008837">
    <property type="component" value="Unassembled WGS sequence"/>
</dbReference>
<keyword evidence="2" id="KW-1185">Reference proteome</keyword>
<dbReference type="STRING" id="425265.A8Q0D3"/>
<dbReference type="PANTHER" id="PTHR28283:SF1">
    <property type="entry name" value="3',5'-CYCLIC-NUCLEOTIDE PHOSPHODIESTERASE 1"/>
    <property type="match status" value="1"/>
</dbReference>
<dbReference type="InterPro" id="IPR000396">
    <property type="entry name" value="Pdiesterase2"/>
</dbReference>
<proteinExistence type="predicted"/>
<dbReference type="PANTHER" id="PTHR28283">
    <property type="entry name" value="3',5'-CYCLIC-NUCLEOTIDE PHOSPHODIESTERASE 1"/>
    <property type="match status" value="1"/>
</dbReference>
<dbReference type="FunCoup" id="A8Q0D3">
    <property type="interactions" value="29"/>
</dbReference>
<evidence type="ECO:0000313" key="1">
    <source>
        <dbReference type="EMBL" id="EDP43803.1"/>
    </source>
</evidence>
<dbReference type="KEGG" id="mgl:MGL_2016"/>
<accession>A8Q0D3</accession>